<protein>
    <recommendedName>
        <fullName evidence="10">YicC family protein</fullName>
    </recommendedName>
</protein>
<dbReference type="RefSeq" id="WP_162085859.1">
    <property type="nucleotide sequence ID" value="NZ_AP021881.1"/>
</dbReference>
<dbReference type="Pfam" id="PF03755">
    <property type="entry name" value="YicC-like_N"/>
    <property type="match status" value="1"/>
</dbReference>
<sequence>MINSMTGYATATLNQNGQALSLDLRCVNSRYLEWHFRAGDEFRALESALRERAQQLITRGKLECRISLSAGNNAESDAQLNESVLQQLADLSQQVSAQFTQATTLSVAEILRWPGVLSAATTWTDLPAACNELFNQALAALILSRQAEGEKLAAHIVERLDAMQAQIVQIQPHLPAIMSAYQIKIKQRFMELVGNGEDERIAQEVALFAQKIDVDEELSRLQMHIQAVRDMLKKGGVVGKRLDFMMQELNREANTLGSKSVSVETTQVAMELKVLIEQMREQIQNIE</sequence>
<dbReference type="GO" id="GO:0004521">
    <property type="term" value="F:RNA endonuclease activity"/>
    <property type="evidence" value="ECO:0007669"/>
    <property type="project" value="InterPro"/>
</dbReference>
<dbReference type="GO" id="GO:0016787">
    <property type="term" value="F:hydrolase activity"/>
    <property type="evidence" value="ECO:0007669"/>
    <property type="project" value="UniProtKB-KW"/>
</dbReference>
<accession>A0A809RKU5</accession>
<keyword evidence="3" id="KW-0255">Endonuclease</keyword>
<evidence type="ECO:0000256" key="5">
    <source>
        <dbReference type="ARBA" id="ARBA00035648"/>
    </source>
</evidence>
<feature type="domain" description="Endoribonuclease YicC-like C-terminal" evidence="7">
    <location>
        <begin position="171"/>
        <end position="287"/>
    </location>
</feature>
<reference evidence="9" key="1">
    <citation type="submission" date="2019-11" db="EMBL/GenBank/DDBJ databases">
        <title>Isolation and characterization of a novel species in the genus Sulfuriferula.</title>
        <authorList>
            <person name="Mochizuki J."/>
            <person name="Kojima H."/>
            <person name="Fukui M."/>
        </authorList>
    </citation>
    <scope>NUCLEOTIDE SEQUENCE [LARGE SCALE GENOMIC DNA]</scope>
    <source>
        <strain evidence="9">SGTM</strain>
    </source>
</reference>
<feature type="domain" description="Endoribonuclease YicC-like N-terminal" evidence="6">
    <location>
        <begin position="2"/>
        <end position="153"/>
    </location>
</feature>
<dbReference type="NCBIfam" id="TIGR00255">
    <property type="entry name" value="YicC/YloC family endoribonuclease"/>
    <property type="match status" value="1"/>
</dbReference>
<dbReference type="Pfam" id="PF08340">
    <property type="entry name" value="YicC-like_C"/>
    <property type="match status" value="1"/>
</dbReference>
<dbReference type="AlphaFoldDB" id="A0A809RKU5"/>
<gene>
    <name evidence="8" type="ORF">SFSGTM_28940</name>
</gene>
<dbReference type="InterPro" id="IPR013527">
    <property type="entry name" value="YicC-like_N"/>
</dbReference>
<organism evidence="8 9">
    <name type="scientific">Sulfuriferula nivalis</name>
    <dbReference type="NCBI Taxonomy" id="2675298"/>
    <lineage>
        <taxon>Bacteria</taxon>
        <taxon>Pseudomonadati</taxon>
        <taxon>Pseudomonadota</taxon>
        <taxon>Betaproteobacteria</taxon>
        <taxon>Nitrosomonadales</taxon>
        <taxon>Sulfuricellaceae</taxon>
        <taxon>Sulfuriferula</taxon>
    </lineage>
</organism>
<keyword evidence="2" id="KW-0540">Nuclease</keyword>
<dbReference type="Proteomes" id="UP000463939">
    <property type="component" value="Chromosome"/>
</dbReference>
<comment type="cofactor">
    <cofactor evidence="1">
        <name>a divalent metal cation</name>
        <dbReference type="ChEBI" id="CHEBI:60240"/>
    </cofactor>
</comment>
<evidence type="ECO:0000259" key="7">
    <source>
        <dbReference type="Pfam" id="PF08340"/>
    </source>
</evidence>
<dbReference type="InterPro" id="IPR013551">
    <property type="entry name" value="YicC-like_C"/>
</dbReference>
<dbReference type="InterPro" id="IPR005229">
    <property type="entry name" value="YicC/YloC-like"/>
</dbReference>
<name>A0A809RKU5_9PROT</name>
<evidence type="ECO:0000256" key="2">
    <source>
        <dbReference type="ARBA" id="ARBA00022722"/>
    </source>
</evidence>
<dbReference type="KEGG" id="sniv:SFSGTM_28940"/>
<evidence type="ECO:0000259" key="6">
    <source>
        <dbReference type="Pfam" id="PF03755"/>
    </source>
</evidence>
<evidence type="ECO:0000256" key="1">
    <source>
        <dbReference type="ARBA" id="ARBA00001968"/>
    </source>
</evidence>
<evidence type="ECO:0000256" key="3">
    <source>
        <dbReference type="ARBA" id="ARBA00022759"/>
    </source>
</evidence>
<evidence type="ECO:0008006" key="10">
    <source>
        <dbReference type="Google" id="ProtNLM"/>
    </source>
</evidence>
<evidence type="ECO:0000313" key="9">
    <source>
        <dbReference type="Proteomes" id="UP000463939"/>
    </source>
</evidence>
<proteinExistence type="inferred from homology"/>
<dbReference type="PANTHER" id="PTHR30636">
    <property type="entry name" value="UPF0701 PROTEIN YICC"/>
    <property type="match status" value="1"/>
</dbReference>
<keyword evidence="4" id="KW-0378">Hydrolase</keyword>
<dbReference type="EMBL" id="AP021881">
    <property type="protein sequence ID" value="BBP02186.1"/>
    <property type="molecule type" value="Genomic_DNA"/>
</dbReference>
<keyword evidence="9" id="KW-1185">Reference proteome</keyword>
<comment type="similarity">
    <text evidence="5">Belongs to the YicC/YloC family.</text>
</comment>
<evidence type="ECO:0000313" key="8">
    <source>
        <dbReference type="EMBL" id="BBP02186.1"/>
    </source>
</evidence>
<dbReference type="PANTHER" id="PTHR30636:SF3">
    <property type="entry name" value="UPF0701 PROTEIN YICC"/>
    <property type="match status" value="1"/>
</dbReference>
<evidence type="ECO:0000256" key="4">
    <source>
        <dbReference type="ARBA" id="ARBA00022801"/>
    </source>
</evidence>